<evidence type="ECO:0000256" key="1">
    <source>
        <dbReference type="SAM" id="MobiDB-lite"/>
    </source>
</evidence>
<feature type="compositionally biased region" description="Polar residues" evidence="1">
    <location>
        <begin position="45"/>
        <end position="64"/>
    </location>
</feature>
<evidence type="ECO:0000313" key="3">
    <source>
        <dbReference type="EMBL" id="MBM0275081.1"/>
    </source>
</evidence>
<keyword evidence="2" id="KW-0812">Transmembrane</keyword>
<reference evidence="3 4" key="1">
    <citation type="submission" date="2021-01" db="EMBL/GenBank/DDBJ databases">
        <title>Draft genome sequence of Micromonospora sp. strain STR1s_6.</title>
        <authorList>
            <person name="Karlyshev A."/>
            <person name="Jawad R."/>
        </authorList>
    </citation>
    <scope>NUCLEOTIDE SEQUENCE [LARGE SCALE GENOMIC DNA]</scope>
    <source>
        <strain evidence="3 4">STR1S-6</strain>
    </source>
</reference>
<comment type="caution">
    <text evidence="3">The sequence shown here is derived from an EMBL/GenBank/DDBJ whole genome shotgun (WGS) entry which is preliminary data.</text>
</comment>
<name>A0ABS1YCD6_9ACTN</name>
<dbReference type="Proteomes" id="UP000622245">
    <property type="component" value="Unassembled WGS sequence"/>
</dbReference>
<accession>A0ABS1YCD6</accession>
<organism evidence="3 4">
    <name type="scientific">Micromonospora tarensis</name>
    <dbReference type="NCBI Taxonomy" id="2806100"/>
    <lineage>
        <taxon>Bacteria</taxon>
        <taxon>Bacillati</taxon>
        <taxon>Actinomycetota</taxon>
        <taxon>Actinomycetes</taxon>
        <taxon>Micromonosporales</taxon>
        <taxon>Micromonosporaceae</taxon>
        <taxon>Micromonospora</taxon>
    </lineage>
</organism>
<feature type="region of interest" description="Disordered" evidence="1">
    <location>
        <begin position="43"/>
        <end position="77"/>
    </location>
</feature>
<keyword evidence="4" id="KW-1185">Reference proteome</keyword>
<dbReference type="RefSeq" id="WP_203147487.1">
    <property type="nucleotide sequence ID" value="NZ_JAEVHL010000017.1"/>
</dbReference>
<gene>
    <name evidence="3" type="ORF">JM949_06230</name>
</gene>
<evidence type="ECO:0000313" key="4">
    <source>
        <dbReference type="Proteomes" id="UP000622245"/>
    </source>
</evidence>
<feature type="transmembrane region" description="Helical" evidence="2">
    <location>
        <begin position="16"/>
        <end position="35"/>
    </location>
</feature>
<sequence>MTPALLAATSDPDRGWGGPIALLIAIVVFLTVIGIQEYINPENPSPTGDQGSGVTANPKVNSVSDTDDTEPDTSWWGRIRDVGGRRVRVVDEPVDDELDLDLDDEDEPETVEKAVARMVGERQSYMEIVRHLMTVHRVSESTAKRRIREHHEAV</sequence>
<evidence type="ECO:0000256" key="2">
    <source>
        <dbReference type="SAM" id="Phobius"/>
    </source>
</evidence>
<proteinExistence type="predicted"/>
<dbReference type="EMBL" id="JAEVHL010000017">
    <property type="protein sequence ID" value="MBM0275081.1"/>
    <property type="molecule type" value="Genomic_DNA"/>
</dbReference>
<keyword evidence="2" id="KW-1133">Transmembrane helix</keyword>
<keyword evidence="2" id="KW-0472">Membrane</keyword>
<protein>
    <submittedName>
        <fullName evidence="3">Uncharacterized protein</fullName>
    </submittedName>
</protein>